<dbReference type="Pfam" id="PF18895">
    <property type="entry name" value="T4SS_pilin"/>
    <property type="match status" value="1"/>
</dbReference>
<accession>A0A0G0UWP2</accession>
<protein>
    <submittedName>
        <fullName evidence="3">Uncharacterized protein</fullName>
    </submittedName>
</protein>
<evidence type="ECO:0000313" key="4">
    <source>
        <dbReference type="Proteomes" id="UP000034190"/>
    </source>
</evidence>
<name>A0A0G0UWP2_9BACT</name>
<feature type="chain" id="PRO_5002534722" evidence="2">
    <location>
        <begin position="31"/>
        <end position="139"/>
    </location>
</feature>
<dbReference type="InterPro" id="IPR043993">
    <property type="entry name" value="T4SS_pilin"/>
</dbReference>
<keyword evidence="2" id="KW-0732">Signal</keyword>
<comment type="caution">
    <text evidence="3">The sequence shown here is derived from an EMBL/GenBank/DDBJ whole genome shotgun (WGS) entry which is preliminary data.</text>
</comment>
<keyword evidence="1" id="KW-0812">Transmembrane</keyword>
<evidence type="ECO:0000313" key="3">
    <source>
        <dbReference type="EMBL" id="KKR91946.1"/>
    </source>
</evidence>
<dbReference type="Proteomes" id="UP000034190">
    <property type="component" value="Unassembled WGS sequence"/>
</dbReference>
<evidence type="ECO:0000256" key="1">
    <source>
        <dbReference type="SAM" id="Phobius"/>
    </source>
</evidence>
<reference evidence="3 4" key="1">
    <citation type="journal article" date="2015" name="Nature">
        <title>rRNA introns, odd ribosomes, and small enigmatic genomes across a large radiation of phyla.</title>
        <authorList>
            <person name="Brown C.T."/>
            <person name="Hug L.A."/>
            <person name="Thomas B.C."/>
            <person name="Sharon I."/>
            <person name="Castelle C.J."/>
            <person name="Singh A."/>
            <person name="Wilkins M.J."/>
            <person name="Williams K.H."/>
            <person name="Banfield J.F."/>
        </authorList>
    </citation>
    <scope>NUCLEOTIDE SEQUENCE [LARGE SCALE GENOMIC DNA]</scope>
</reference>
<feature type="signal peptide" evidence="2">
    <location>
        <begin position="1"/>
        <end position="30"/>
    </location>
</feature>
<keyword evidence="1" id="KW-1133">Transmembrane helix</keyword>
<proteinExistence type="predicted"/>
<feature type="transmembrane region" description="Helical" evidence="1">
    <location>
        <begin position="66"/>
        <end position="89"/>
    </location>
</feature>
<feature type="transmembrane region" description="Helical" evidence="1">
    <location>
        <begin position="110"/>
        <end position="138"/>
    </location>
</feature>
<keyword evidence="1" id="KW-0472">Membrane</keyword>
<dbReference type="AlphaFoldDB" id="A0A0G0UWP2"/>
<evidence type="ECO:0000256" key="2">
    <source>
        <dbReference type="SAM" id="SignalP"/>
    </source>
</evidence>
<sequence>MKKKMFKKIMALAAFLLAVNCVFSALPALAAVDDANIYWGGSQGKQLVVDNSGLPSNPSVNDPRRFIAEIIRIVLGFLGIIAVIIVLYAGFKWMLSGGSEEKIGEAKKMLIAGVIGLIIILSAFIIASFVISAIIGAAN</sequence>
<gene>
    <name evidence="3" type="ORF">UU43_C0001G0126</name>
</gene>
<dbReference type="EMBL" id="LCAP01000001">
    <property type="protein sequence ID" value="KKR91946.1"/>
    <property type="molecule type" value="Genomic_DNA"/>
</dbReference>
<organism evidence="3 4">
    <name type="scientific">Candidatus Falkowbacteria bacterium GW2011_GWA2_41_14</name>
    <dbReference type="NCBI Taxonomy" id="1618635"/>
    <lineage>
        <taxon>Bacteria</taxon>
        <taxon>Candidatus Falkowiibacteriota</taxon>
    </lineage>
</organism>